<evidence type="ECO:0000256" key="1">
    <source>
        <dbReference type="ARBA" id="ARBA00007749"/>
    </source>
</evidence>
<feature type="domain" description="Metallo-beta-lactamase" evidence="6">
    <location>
        <begin position="110"/>
        <end position="297"/>
    </location>
</feature>
<evidence type="ECO:0000256" key="4">
    <source>
        <dbReference type="ARBA" id="ARBA00022833"/>
    </source>
</evidence>
<dbReference type="Pfam" id="PF00753">
    <property type="entry name" value="Lactamase_B"/>
    <property type="match status" value="1"/>
</dbReference>
<dbReference type="PROSITE" id="PS51257">
    <property type="entry name" value="PROKAR_LIPOPROTEIN"/>
    <property type="match status" value="1"/>
</dbReference>
<evidence type="ECO:0000313" key="8">
    <source>
        <dbReference type="Proteomes" id="UP001596303"/>
    </source>
</evidence>
<evidence type="ECO:0000256" key="3">
    <source>
        <dbReference type="ARBA" id="ARBA00022801"/>
    </source>
</evidence>
<evidence type="ECO:0000256" key="5">
    <source>
        <dbReference type="SAM" id="MobiDB-lite"/>
    </source>
</evidence>
<reference evidence="8" key="1">
    <citation type="journal article" date="2019" name="Int. J. Syst. Evol. Microbiol.">
        <title>The Global Catalogue of Microorganisms (GCM) 10K type strain sequencing project: providing services to taxonomists for standard genome sequencing and annotation.</title>
        <authorList>
            <consortium name="The Broad Institute Genomics Platform"/>
            <consortium name="The Broad Institute Genome Sequencing Center for Infectious Disease"/>
            <person name="Wu L."/>
            <person name="Ma J."/>
        </authorList>
    </citation>
    <scope>NUCLEOTIDE SEQUENCE [LARGE SCALE GENOMIC DNA]</scope>
    <source>
        <strain evidence="8">CGMCC-1.15741</strain>
    </source>
</reference>
<accession>A0ABW1S8S8</accession>
<comment type="caution">
    <text evidence="7">The sequence shown here is derived from an EMBL/GenBank/DDBJ whole genome shotgun (WGS) entry which is preliminary data.</text>
</comment>
<gene>
    <name evidence="7" type="ORF">ACFQDM_07770</name>
</gene>
<dbReference type="SMART" id="SM00849">
    <property type="entry name" value="Lactamase_B"/>
    <property type="match status" value="1"/>
</dbReference>
<keyword evidence="4" id="KW-0862">Zinc</keyword>
<organism evidence="7 8">
    <name type="scientific">Ponticaulis profundi</name>
    <dbReference type="NCBI Taxonomy" id="2665222"/>
    <lineage>
        <taxon>Bacteria</taxon>
        <taxon>Pseudomonadati</taxon>
        <taxon>Pseudomonadota</taxon>
        <taxon>Alphaproteobacteria</taxon>
        <taxon>Hyphomonadales</taxon>
        <taxon>Hyphomonadaceae</taxon>
        <taxon>Ponticaulis</taxon>
    </lineage>
</organism>
<dbReference type="Gene3D" id="3.60.15.10">
    <property type="entry name" value="Ribonuclease Z/Hydroxyacylglutathione hydrolase-like"/>
    <property type="match status" value="1"/>
</dbReference>
<dbReference type="PANTHER" id="PTHR42978:SF6">
    <property type="entry name" value="QUORUM-QUENCHING LACTONASE YTNP-RELATED"/>
    <property type="match status" value="1"/>
</dbReference>
<dbReference type="PANTHER" id="PTHR42978">
    <property type="entry name" value="QUORUM-QUENCHING LACTONASE YTNP-RELATED-RELATED"/>
    <property type="match status" value="1"/>
</dbReference>
<feature type="region of interest" description="Disordered" evidence="5">
    <location>
        <begin position="21"/>
        <end position="50"/>
    </location>
</feature>
<dbReference type="EMBL" id="JBHSSW010000009">
    <property type="protein sequence ID" value="MFC6197970.1"/>
    <property type="molecule type" value="Genomic_DNA"/>
</dbReference>
<dbReference type="CDD" id="cd07720">
    <property type="entry name" value="OPHC2-like_MBL-fold"/>
    <property type="match status" value="1"/>
</dbReference>
<dbReference type="SUPFAM" id="SSF56281">
    <property type="entry name" value="Metallo-hydrolase/oxidoreductase"/>
    <property type="match status" value="1"/>
</dbReference>
<evidence type="ECO:0000259" key="6">
    <source>
        <dbReference type="SMART" id="SM00849"/>
    </source>
</evidence>
<dbReference type="RefSeq" id="WP_377377658.1">
    <property type="nucleotide sequence ID" value="NZ_JBHSSW010000009.1"/>
</dbReference>
<evidence type="ECO:0000256" key="2">
    <source>
        <dbReference type="ARBA" id="ARBA00022723"/>
    </source>
</evidence>
<protein>
    <submittedName>
        <fullName evidence="7">MBL fold metallo-hydrolase</fullName>
    </submittedName>
</protein>
<dbReference type="InterPro" id="IPR051013">
    <property type="entry name" value="MBL_superfamily_lactonases"/>
</dbReference>
<keyword evidence="2" id="KW-0479">Metal-binding</keyword>
<keyword evidence="8" id="KW-1185">Reference proteome</keyword>
<comment type="similarity">
    <text evidence="1">Belongs to the metallo-beta-lactamase superfamily.</text>
</comment>
<dbReference type="InterPro" id="IPR001279">
    <property type="entry name" value="Metallo-B-lactamas"/>
</dbReference>
<dbReference type="InterPro" id="IPR036866">
    <property type="entry name" value="RibonucZ/Hydroxyglut_hydro"/>
</dbReference>
<sequence length="318" mass="33415">MKSISLLSASFLALMIAGCSQEPAPAPEPEPTPEVTETAEPTPTPEPTETMAASTDEVVTFAIGELEAIALVDGGFTMPVADSPFNQQPVEDVSAALESAGLESETLSLSLHPMVLKTPEATILFDAGTGGPPAGNLMTSMDAAGVAPADISMILISHSHFDHVGGLVKDGALAFPNASILMSESEWAFMQENEEQAGIVSVIEPVVETFTPGEEIVPGMVTAVEVAGHTPGHSAFRIASGEETLLYVGDSVHHFVISVGHPGWKINFDTDEPTARASREALLAELAESGEQIYAYHFPFPGVGHIETSDDAFVYIED</sequence>
<dbReference type="Proteomes" id="UP001596303">
    <property type="component" value="Unassembled WGS sequence"/>
</dbReference>
<name>A0ABW1S8S8_9PROT</name>
<proteinExistence type="inferred from homology"/>
<evidence type="ECO:0000313" key="7">
    <source>
        <dbReference type="EMBL" id="MFC6197970.1"/>
    </source>
</evidence>
<keyword evidence="3" id="KW-0378">Hydrolase</keyword>